<dbReference type="AlphaFoldDB" id="A0A7J5UQS2"/>
<evidence type="ECO:0000256" key="1">
    <source>
        <dbReference type="SAM" id="MobiDB-lite"/>
    </source>
</evidence>
<proteinExistence type="predicted"/>
<dbReference type="OrthoDB" id="3826919at2"/>
<dbReference type="Proteomes" id="UP000451860">
    <property type="component" value="Unassembled WGS sequence"/>
</dbReference>
<reference evidence="2 3" key="1">
    <citation type="submission" date="2019-10" db="EMBL/GenBank/DDBJ databases">
        <title>Georgenia wutianyii sp. nov. and Georgenia yuyongxinii sp. nov. isolated from plateau pika (Ochotona curzoniae) in the Qinghai-Tibet plateau of China.</title>
        <authorList>
            <person name="Tian Z."/>
        </authorList>
    </citation>
    <scope>NUCLEOTIDE SEQUENCE [LARGE SCALE GENOMIC DNA]</scope>
    <source>
        <strain evidence="2 3">DSM 21501</strain>
    </source>
</reference>
<dbReference type="EMBL" id="WHJE01000023">
    <property type="protein sequence ID" value="KAE8764776.1"/>
    <property type="molecule type" value="Genomic_DNA"/>
</dbReference>
<comment type="caution">
    <text evidence="2">The sequence shown here is derived from an EMBL/GenBank/DDBJ whole genome shotgun (WGS) entry which is preliminary data.</text>
</comment>
<name>A0A7J5UQS2_9MICO</name>
<dbReference type="PIRSF" id="PIRSF017349">
    <property type="entry name" value="UCP017349"/>
    <property type="match status" value="1"/>
</dbReference>
<feature type="region of interest" description="Disordered" evidence="1">
    <location>
        <begin position="1"/>
        <end position="31"/>
    </location>
</feature>
<accession>A0A7J5UQS2</accession>
<dbReference type="InterPro" id="IPR014487">
    <property type="entry name" value="DUF3151"/>
</dbReference>
<evidence type="ECO:0000313" key="3">
    <source>
        <dbReference type="Proteomes" id="UP000451860"/>
    </source>
</evidence>
<dbReference type="Pfam" id="PF11349">
    <property type="entry name" value="DUF3151"/>
    <property type="match status" value="1"/>
</dbReference>
<keyword evidence="3" id="KW-1185">Reference proteome</keyword>
<sequence>MGPGYVGPAGRAMPRVRPHTRPWQHGAMPTNLLGEPTPTLLPEDHPDVPARAALEAGEDPRAVAARFPAASLAWATLARAALEAGDPVAAYAFARTGYHRGLDALRRAGWRGAGPVPAAHAPNRGFLLSVLALADAAAAIGEDDEAVRCRKLLDDSDPTAREVLAAGR</sequence>
<organism evidence="2 3">
    <name type="scientific">Georgenia thermotolerans</name>
    <dbReference type="NCBI Taxonomy" id="527326"/>
    <lineage>
        <taxon>Bacteria</taxon>
        <taxon>Bacillati</taxon>
        <taxon>Actinomycetota</taxon>
        <taxon>Actinomycetes</taxon>
        <taxon>Micrococcales</taxon>
        <taxon>Bogoriellaceae</taxon>
        <taxon>Georgenia</taxon>
    </lineage>
</organism>
<evidence type="ECO:0000313" key="2">
    <source>
        <dbReference type="EMBL" id="KAE8764776.1"/>
    </source>
</evidence>
<protein>
    <submittedName>
        <fullName evidence="2">DUF3151 family protein</fullName>
    </submittedName>
</protein>
<gene>
    <name evidence="2" type="ORF">GB883_07330</name>
</gene>